<dbReference type="HOGENOM" id="CLU_1718593_0_0_5"/>
<evidence type="ECO:0000259" key="1">
    <source>
        <dbReference type="Pfam" id="PF13340"/>
    </source>
</evidence>
<reference evidence="3" key="2">
    <citation type="submission" date="2007-04" db="EMBL/GenBank/DDBJ databases">
        <title>Complete genome sequence of the nitrogen-fixing bacterium Azorhizobium caulinodans ORS571.</title>
        <authorList>
            <person name="Lee K.B."/>
            <person name="Backer P.D."/>
            <person name="Aono T."/>
            <person name="Liu C.T."/>
            <person name="Suzuki S."/>
            <person name="Suzuki T."/>
            <person name="Kaneko T."/>
            <person name="Yamada M."/>
            <person name="Tabata S."/>
            <person name="Kupfer D.M."/>
            <person name="Najar F.Z."/>
            <person name="Wiley G.B."/>
            <person name="Roe B."/>
            <person name="Binnewies T."/>
            <person name="Ussery D."/>
            <person name="Vereecke D."/>
            <person name="Gevers D."/>
            <person name="Holsters M."/>
            <person name="Oyaizu H."/>
        </authorList>
    </citation>
    <scope>NUCLEOTIDE SEQUENCE [LARGE SCALE GENOMIC DNA]</scope>
    <source>
        <strain evidence="3">ATCC 43989 / DSM 5975 / JCM 20966 / LMG 6465 / NBRC 14845 / NCIMB 13405 / ORS 571</strain>
    </source>
</reference>
<dbReference type="STRING" id="438753.AZC_3848"/>
<evidence type="ECO:0000313" key="2">
    <source>
        <dbReference type="EMBL" id="BAF89846.1"/>
    </source>
</evidence>
<feature type="domain" description="Insertion element IS402-like" evidence="1">
    <location>
        <begin position="14"/>
        <end position="80"/>
    </location>
</feature>
<dbReference type="InterPro" id="IPR052909">
    <property type="entry name" value="Transposase_6_like"/>
</dbReference>
<accession>A8IP99</accession>
<proteinExistence type="predicted"/>
<protein>
    <submittedName>
        <fullName evidence="2">Putative transposase</fullName>
    </submittedName>
</protein>
<sequence length="152" mass="17457">MPMDGELFWISHIEFNRIRTLLPRTRRGRPRSDDRMVISGIFHVLSSGCAWKDAPSGYGPHRTLYNRYVRWSDMGVWREIVTALLALETISQRLPRKACVGGNEEEVNKADIGFPGRFDIGTPAFCELQRCPYVRRAPLRRDLEDSPAPNVK</sequence>
<dbReference type="KEGG" id="azc:AZC_3848"/>
<dbReference type="InterPro" id="IPR025161">
    <property type="entry name" value="IS402-like_dom"/>
</dbReference>
<dbReference type="AlphaFoldDB" id="A8IP99"/>
<dbReference type="PANTHER" id="PTHR46637:SF1">
    <property type="entry name" value="BLL5188 PROTEIN"/>
    <property type="match status" value="1"/>
</dbReference>
<name>A8IP99_AZOC5</name>
<reference evidence="2 3" key="1">
    <citation type="journal article" date="2007" name="Appl. Environ. Microbiol.">
        <title>Rhizobial factors required for stem nodule maturation and maintenance in Sesbania rostrata-Azorhizobium caulinodans ORS571 symbiosis.</title>
        <authorList>
            <person name="Suzuki S."/>
            <person name="Aono T."/>
            <person name="Lee KB."/>
            <person name="Suzuki T."/>
            <person name="Liu CT."/>
            <person name="Miwa H."/>
            <person name="Wakao S."/>
            <person name="Iki T."/>
            <person name="Oyaizu H."/>
        </authorList>
    </citation>
    <scope>NUCLEOTIDE SEQUENCE [LARGE SCALE GENOMIC DNA]</scope>
    <source>
        <strain evidence="3">ATCC 43989 / DSM 5975 / JCM 20966 / LMG 6465 / NBRC 14845 / NCIMB 13405 / ORS 571</strain>
    </source>
</reference>
<dbReference type="EMBL" id="AP009384">
    <property type="protein sequence ID" value="BAF89846.1"/>
    <property type="molecule type" value="Genomic_DNA"/>
</dbReference>
<evidence type="ECO:0000313" key="3">
    <source>
        <dbReference type="Proteomes" id="UP000000270"/>
    </source>
</evidence>
<dbReference type="eggNOG" id="COG3293">
    <property type="taxonomic scope" value="Bacteria"/>
</dbReference>
<dbReference type="PANTHER" id="PTHR46637">
    <property type="entry name" value="TIS1421-TRANSPOSASE PROTEIN A"/>
    <property type="match status" value="1"/>
</dbReference>
<gene>
    <name evidence="2" type="ordered locus">AZC_3848</name>
</gene>
<dbReference type="Pfam" id="PF13340">
    <property type="entry name" value="DUF4096"/>
    <property type="match status" value="1"/>
</dbReference>
<reference evidence="2 3" key="5">
    <citation type="journal article" date="2010" name="Appl. Environ. Microbiol.">
        <title>phrR-like gene praR of Azorhizobium caulinodans ORS571 is essential for symbiosis with Sesbania rostrata and is involved in expression of reb genes.</title>
        <authorList>
            <person name="Akiba N."/>
            <person name="Aono T."/>
            <person name="Toyazaki H."/>
            <person name="Sato S."/>
            <person name="Oyaizu H."/>
        </authorList>
    </citation>
    <scope>NUCLEOTIDE SEQUENCE [LARGE SCALE GENOMIC DNA]</scope>
    <source>
        <strain evidence="3">ATCC 43989 / DSM 5975 / JCM 20966 / LMG 6465 / NBRC 14845 / NCIMB 13405 / ORS 571</strain>
    </source>
</reference>
<reference evidence="2 3" key="3">
    <citation type="journal article" date="2008" name="BMC Genomics">
        <title>The genome of the versatile nitrogen fixer Azorhizobium caulinodans ORS571.</title>
        <authorList>
            <person name="Lee KB."/>
            <person name="Backer P.D."/>
            <person name="Aono T."/>
            <person name="Liu CT."/>
            <person name="Suzuki S."/>
            <person name="Suzuki T."/>
            <person name="Kaneko T."/>
            <person name="Yamada M."/>
            <person name="Tabata S."/>
            <person name="Kupfer D.M."/>
            <person name="Najar F.Z."/>
            <person name="Wiley G.B."/>
            <person name="Roe B."/>
            <person name="Binnewies T.T."/>
            <person name="Ussery D.W."/>
            <person name="D'Haeze W."/>
            <person name="Herder J.D."/>
            <person name="Gevers D."/>
            <person name="Vereecke D."/>
            <person name="Holsters M."/>
            <person name="Oyaizu H."/>
        </authorList>
    </citation>
    <scope>NUCLEOTIDE SEQUENCE [LARGE SCALE GENOMIC DNA]</scope>
    <source>
        <strain evidence="3">ATCC 43989 / DSM 5975 / JCM 20966 / LMG 6465 / NBRC 14845 / NCIMB 13405 / ORS 571</strain>
    </source>
</reference>
<reference evidence="2 3" key="4">
    <citation type="journal article" date="2009" name="Appl. Environ. Microbiol.">
        <title>Comparative genome-wide transcriptional profiling of Azorhizobium caulinodans ORS571 grown under free-living and symbiotic conditions.</title>
        <authorList>
            <person name="Tsukada S."/>
            <person name="Aono T."/>
            <person name="Akiba N."/>
            <person name="Lee KB."/>
            <person name="Liu CT."/>
            <person name="Toyazaki H."/>
            <person name="Oyaizu H."/>
        </authorList>
    </citation>
    <scope>NUCLEOTIDE SEQUENCE [LARGE SCALE GENOMIC DNA]</scope>
    <source>
        <strain evidence="3">ATCC 43989 / DSM 5975 / JCM 20966 / LMG 6465 / NBRC 14845 / NCIMB 13405 / ORS 571</strain>
    </source>
</reference>
<reference evidence="2 3" key="6">
    <citation type="journal article" date="2011" name="Appl. Environ. Microbiol.">
        <title>Involvement of the azorhizobial chromosome partition gene (parA) in the onset of bacteroid differentiation during Sesbania rostrata stem nodule development.</title>
        <authorList>
            <person name="Liu CT."/>
            <person name="Lee KB."/>
            <person name="Wang YS."/>
            <person name="Peng MH."/>
            <person name="Lee KT."/>
            <person name="Suzuki S."/>
            <person name="Suzuki T."/>
            <person name="Oyaizu H."/>
        </authorList>
    </citation>
    <scope>NUCLEOTIDE SEQUENCE [LARGE SCALE GENOMIC DNA]</scope>
    <source>
        <strain evidence="3">ATCC 43989 / DSM 5975 / JCM 20966 / LMG 6465 / NBRC 14845 / NCIMB 13405 / ORS 571</strain>
    </source>
</reference>
<organism evidence="2 3">
    <name type="scientific">Azorhizobium caulinodans (strain ATCC 43989 / DSM 5975 / JCM 20966 / LMG 6465 / NBRC 14845 / NCIMB 13405 / ORS 571)</name>
    <dbReference type="NCBI Taxonomy" id="438753"/>
    <lineage>
        <taxon>Bacteria</taxon>
        <taxon>Pseudomonadati</taxon>
        <taxon>Pseudomonadota</taxon>
        <taxon>Alphaproteobacteria</taxon>
        <taxon>Hyphomicrobiales</taxon>
        <taxon>Xanthobacteraceae</taxon>
        <taxon>Azorhizobium</taxon>
    </lineage>
</organism>
<dbReference type="Proteomes" id="UP000000270">
    <property type="component" value="Chromosome"/>
</dbReference>
<keyword evidence="3" id="KW-1185">Reference proteome</keyword>